<sequence length="61" mass="6729">MAEIKRSKLSVFSTVLFIVLFTGNTILKFTQGQTALSILFAVITILYVAVTLSDLRPPRGK</sequence>
<keyword evidence="3" id="KW-1185">Reference proteome</keyword>
<keyword evidence="1" id="KW-0472">Membrane</keyword>
<name>A0AA41X8I5_9BACI</name>
<accession>A0AA41X8I5</accession>
<dbReference type="AlphaFoldDB" id="A0AA41X8I5"/>
<evidence type="ECO:0000313" key="2">
    <source>
        <dbReference type="EMBL" id="MCP8968258.1"/>
    </source>
</evidence>
<reference evidence="2" key="1">
    <citation type="submission" date="2022-07" db="EMBL/GenBank/DDBJ databases">
        <authorList>
            <person name="Li W.-J."/>
            <person name="Deng Q.-Q."/>
        </authorList>
    </citation>
    <scope>NUCLEOTIDE SEQUENCE</scope>
    <source>
        <strain evidence="2">SYSU M60031</strain>
    </source>
</reference>
<protein>
    <submittedName>
        <fullName evidence="2">Uncharacterized protein</fullName>
    </submittedName>
</protein>
<gene>
    <name evidence="2" type="ORF">NK662_06855</name>
</gene>
<feature type="transmembrane region" description="Helical" evidence="1">
    <location>
        <begin position="35"/>
        <end position="55"/>
    </location>
</feature>
<dbReference type="RefSeq" id="WP_254758175.1">
    <property type="nucleotide sequence ID" value="NZ_JANCLT010000003.1"/>
</dbReference>
<evidence type="ECO:0000256" key="1">
    <source>
        <dbReference type="SAM" id="Phobius"/>
    </source>
</evidence>
<comment type="caution">
    <text evidence="2">The sequence shown here is derived from an EMBL/GenBank/DDBJ whole genome shotgun (WGS) entry which is preliminary data.</text>
</comment>
<dbReference type="EMBL" id="JANCLT010000003">
    <property type="protein sequence ID" value="MCP8968258.1"/>
    <property type="molecule type" value="Genomic_DNA"/>
</dbReference>
<dbReference type="Proteomes" id="UP001156102">
    <property type="component" value="Unassembled WGS sequence"/>
</dbReference>
<feature type="transmembrane region" description="Helical" evidence="1">
    <location>
        <begin position="9"/>
        <end position="29"/>
    </location>
</feature>
<keyword evidence="1" id="KW-0812">Transmembrane</keyword>
<organism evidence="2 3">
    <name type="scientific">Ectobacillus ponti</name>
    <dbReference type="NCBI Taxonomy" id="2961894"/>
    <lineage>
        <taxon>Bacteria</taxon>
        <taxon>Bacillati</taxon>
        <taxon>Bacillota</taxon>
        <taxon>Bacilli</taxon>
        <taxon>Bacillales</taxon>
        <taxon>Bacillaceae</taxon>
        <taxon>Ectobacillus</taxon>
    </lineage>
</organism>
<evidence type="ECO:0000313" key="3">
    <source>
        <dbReference type="Proteomes" id="UP001156102"/>
    </source>
</evidence>
<keyword evidence="1" id="KW-1133">Transmembrane helix</keyword>
<proteinExistence type="predicted"/>